<feature type="chain" id="PRO_5018155093" evidence="1">
    <location>
        <begin position="16"/>
        <end position="50"/>
    </location>
</feature>
<sequence length="50" mass="5746">MLLLTLLFAVHSCEPYKILIVNPKLAYSHMNFMGKIADVLLRNLKEETVN</sequence>
<keyword evidence="1" id="KW-0732">Signal</keyword>
<dbReference type="AlphaFoldDB" id="A0A3P7N1E6"/>
<dbReference type="Proteomes" id="UP000271889">
    <property type="component" value="Unassembled WGS sequence"/>
</dbReference>
<dbReference type="EMBL" id="UYRV01122459">
    <property type="protein sequence ID" value="VDN33270.1"/>
    <property type="molecule type" value="Genomic_DNA"/>
</dbReference>
<dbReference type="OrthoDB" id="5835829at2759"/>
<gene>
    <name evidence="2" type="ORF">CGOC_LOCUS12344</name>
</gene>
<evidence type="ECO:0000313" key="2">
    <source>
        <dbReference type="EMBL" id="VDN33270.1"/>
    </source>
</evidence>
<protein>
    <submittedName>
        <fullName evidence="2">Uncharacterized protein</fullName>
    </submittedName>
</protein>
<feature type="signal peptide" evidence="1">
    <location>
        <begin position="1"/>
        <end position="15"/>
    </location>
</feature>
<name>A0A3P7N1E6_CYLGO</name>
<proteinExistence type="predicted"/>
<evidence type="ECO:0000313" key="3">
    <source>
        <dbReference type="Proteomes" id="UP000271889"/>
    </source>
</evidence>
<reference evidence="2 3" key="1">
    <citation type="submission" date="2018-11" db="EMBL/GenBank/DDBJ databases">
        <authorList>
            <consortium name="Pathogen Informatics"/>
        </authorList>
    </citation>
    <scope>NUCLEOTIDE SEQUENCE [LARGE SCALE GENOMIC DNA]</scope>
</reference>
<keyword evidence="3" id="KW-1185">Reference proteome</keyword>
<evidence type="ECO:0000256" key="1">
    <source>
        <dbReference type="SAM" id="SignalP"/>
    </source>
</evidence>
<organism evidence="2 3">
    <name type="scientific">Cylicostephanus goldi</name>
    <name type="common">Nematode worm</name>
    <dbReference type="NCBI Taxonomy" id="71465"/>
    <lineage>
        <taxon>Eukaryota</taxon>
        <taxon>Metazoa</taxon>
        <taxon>Ecdysozoa</taxon>
        <taxon>Nematoda</taxon>
        <taxon>Chromadorea</taxon>
        <taxon>Rhabditida</taxon>
        <taxon>Rhabditina</taxon>
        <taxon>Rhabditomorpha</taxon>
        <taxon>Strongyloidea</taxon>
        <taxon>Strongylidae</taxon>
        <taxon>Cylicostephanus</taxon>
    </lineage>
</organism>
<accession>A0A3P7N1E6</accession>